<evidence type="ECO:0000313" key="1">
    <source>
        <dbReference type="EMBL" id="BBY58383.1"/>
    </source>
</evidence>
<dbReference type="EMBL" id="AP022595">
    <property type="protein sequence ID" value="BBY58383.1"/>
    <property type="molecule type" value="Genomic_DNA"/>
</dbReference>
<evidence type="ECO:0000313" key="2">
    <source>
        <dbReference type="Proteomes" id="UP000466445"/>
    </source>
</evidence>
<reference evidence="1 2" key="1">
    <citation type="journal article" date="2019" name="Emerg. Microbes Infect.">
        <title>Comprehensive subspecies identification of 175 nontuberculous mycobacteria species based on 7547 genomic profiles.</title>
        <authorList>
            <person name="Matsumoto Y."/>
            <person name="Kinjo T."/>
            <person name="Motooka D."/>
            <person name="Nabeya D."/>
            <person name="Jung N."/>
            <person name="Uechi K."/>
            <person name="Horii T."/>
            <person name="Iida T."/>
            <person name="Fujita J."/>
            <person name="Nakamura S."/>
        </authorList>
    </citation>
    <scope>NUCLEOTIDE SEQUENCE [LARGE SCALE GENOMIC DNA]</scope>
    <source>
        <strain evidence="1 2">JCM 30395</strain>
    </source>
</reference>
<gene>
    <name evidence="1" type="ORF">MSAR_15190</name>
</gene>
<protein>
    <submittedName>
        <fullName evidence="1">Uncharacterized protein</fullName>
    </submittedName>
</protein>
<dbReference type="KEGG" id="msar:MSAR_15190"/>
<dbReference type="Proteomes" id="UP000466445">
    <property type="component" value="Chromosome"/>
</dbReference>
<sequence>MPVSDLAATGVEEFATPDGLEVLDQLCLTLLECLLITGDVQREVGLNLDELISGLGAIQHTARSAFRAASLLNQRAEMEAAWGDYLSRPKAVFARHHAAVRSGARKVRPREPAAALFDAVIDTAVPIDDGADLKASKPSCTSTTKVGRAYGNSTVYLGSGEFAQHCYSHLTTVERRRFESHRREAAALEDHLLEERAEQIARAAGLVRLEWQRKRQTDQAWLDTHTAWQH</sequence>
<dbReference type="AlphaFoldDB" id="A0A7I7SNR1"/>
<proteinExistence type="predicted"/>
<keyword evidence="2" id="KW-1185">Reference proteome</keyword>
<accession>A0A7I7SNR1</accession>
<name>A0A7I7SNR1_9MYCO</name>
<organism evidence="1 2">
    <name type="scientific">Mycolicibacterium sarraceniae</name>
    <dbReference type="NCBI Taxonomy" id="1534348"/>
    <lineage>
        <taxon>Bacteria</taxon>
        <taxon>Bacillati</taxon>
        <taxon>Actinomycetota</taxon>
        <taxon>Actinomycetes</taxon>
        <taxon>Mycobacteriales</taxon>
        <taxon>Mycobacteriaceae</taxon>
        <taxon>Mycolicibacterium</taxon>
    </lineage>
</organism>